<dbReference type="CDD" id="cd05327">
    <property type="entry name" value="retinol-DH_like_SDR_c_like"/>
    <property type="match status" value="1"/>
</dbReference>
<organism evidence="3 4">
    <name type="scientific">Ceratosolen solmsi marchali</name>
    <dbReference type="NCBI Taxonomy" id="326594"/>
    <lineage>
        <taxon>Eukaryota</taxon>
        <taxon>Metazoa</taxon>
        <taxon>Ecdysozoa</taxon>
        <taxon>Arthropoda</taxon>
        <taxon>Hexapoda</taxon>
        <taxon>Insecta</taxon>
        <taxon>Pterygota</taxon>
        <taxon>Neoptera</taxon>
        <taxon>Endopterygota</taxon>
        <taxon>Hymenoptera</taxon>
        <taxon>Apocrita</taxon>
        <taxon>Proctotrupomorpha</taxon>
        <taxon>Chalcidoidea</taxon>
        <taxon>Agaonidae</taxon>
        <taxon>Agaoninae</taxon>
        <taxon>Ceratosolen</taxon>
    </lineage>
</organism>
<dbReference type="InterPro" id="IPR002347">
    <property type="entry name" value="SDR_fam"/>
</dbReference>
<dbReference type="PANTHER" id="PTHR43157:SF31">
    <property type="entry name" value="PHOSPHATIDYLINOSITOL-GLYCAN BIOSYNTHESIS CLASS F PROTEIN"/>
    <property type="match status" value="1"/>
</dbReference>
<evidence type="ECO:0000256" key="2">
    <source>
        <dbReference type="RuleBase" id="RU000363"/>
    </source>
</evidence>
<dbReference type="InterPro" id="IPR036291">
    <property type="entry name" value="NAD(P)-bd_dom_sf"/>
</dbReference>
<dbReference type="PRINTS" id="PR00081">
    <property type="entry name" value="GDHRDH"/>
</dbReference>
<comment type="similarity">
    <text evidence="2">Belongs to the short-chain dehydrogenases/reductases (SDR) family.</text>
</comment>
<dbReference type="SUPFAM" id="SSF51735">
    <property type="entry name" value="NAD(P)-binding Rossmann-fold domains"/>
    <property type="match status" value="1"/>
</dbReference>
<evidence type="ECO:0000256" key="1">
    <source>
        <dbReference type="ARBA" id="ARBA00023002"/>
    </source>
</evidence>
<evidence type="ECO:0000313" key="6">
    <source>
        <dbReference type="RefSeq" id="XP_011495428.1"/>
    </source>
</evidence>
<dbReference type="RefSeq" id="XP_011495427.1">
    <property type="nucleotide sequence ID" value="XM_011497125.1"/>
</dbReference>
<dbReference type="GeneID" id="105360266"/>
<dbReference type="RefSeq" id="XP_011495428.1">
    <property type="nucleotide sequence ID" value="XM_011497126.1"/>
</dbReference>
<reference evidence="4 5" key="1">
    <citation type="submission" date="2025-04" db="UniProtKB">
        <authorList>
            <consortium name="RefSeq"/>
        </authorList>
    </citation>
    <scope>IDENTIFICATION</scope>
</reference>
<dbReference type="Pfam" id="PF00106">
    <property type="entry name" value="adh_short"/>
    <property type="match status" value="1"/>
</dbReference>
<dbReference type="AlphaFoldDB" id="A0AAJ6VMZ0"/>
<dbReference type="Proteomes" id="UP000695007">
    <property type="component" value="Unplaced"/>
</dbReference>
<keyword evidence="3" id="KW-1185">Reference proteome</keyword>
<dbReference type="PROSITE" id="PS00061">
    <property type="entry name" value="ADH_SHORT"/>
    <property type="match status" value="1"/>
</dbReference>
<proteinExistence type="inferred from homology"/>
<dbReference type="Gene3D" id="3.40.50.720">
    <property type="entry name" value="NAD(P)-binding Rossmann-like Domain"/>
    <property type="match status" value="1"/>
</dbReference>
<gene>
    <name evidence="4 5 6" type="primary">LOC105360266</name>
</gene>
<dbReference type="PRINTS" id="PR00080">
    <property type="entry name" value="SDRFAMILY"/>
</dbReference>
<protein>
    <submittedName>
        <fullName evidence="4 5">Dehydrogenase/reductase SDR family member on chromosome X</fullName>
    </submittedName>
</protein>
<dbReference type="RefSeq" id="XP_011495426.1">
    <property type="nucleotide sequence ID" value="XM_011497124.1"/>
</dbReference>
<dbReference type="PANTHER" id="PTHR43157">
    <property type="entry name" value="PHOSPHATIDYLINOSITOL-GLYCAN BIOSYNTHESIS CLASS F PROTEIN-RELATED"/>
    <property type="match status" value="1"/>
</dbReference>
<evidence type="ECO:0000313" key="4">
    <source>
        <dbReference type="RefSeq" id="XP_011495426.1"/>
    </source>
</evidence>
<dbReference type="KEGG" id="csol:105360266"/>
<accession>A0AAJ6VMZ0</accession>
<evidence type="ECO:0000313" key="3">
    <source>
        <dbReference type="Proteomes" id="UP000695007"/>
    </source>
</evidence>
<name>A0AAJ6VMZ0_9HYME</name>
<dbReference type="GO" id="GO:0016491">
    <property type="term" value="F:oxidoreductase activity"/>
    <property type="evidence" value="ECO:0007669"/>
    <property type="project" value="UniProtKB-KW"/>
</dbReference>
<sequence length="342" mass="38406">MLLFIVGSTLAALLGLALVKKMSLACLVKRIYYELQYNMIGVKGIVLDHLQASSNRTELPQLTGKIAIVTGGSRGMGTEVVRMLLKCDMTVIIACRSTSAGENSVKHIRESNIETGKTIVMELDNSSLDSVRRFVKEFYNKYDKLDILINNAGVMFTPYKETIDGFEEQYGVNYLSHFLLTISLIPLLKNAGTSEYYSRIINVSSCAHLIGNINFDDINLKENFVTGEAYAQSKLALLLFTKFLSRFFETNKLYISVNAVHPGIVNTELFETSYHKYLKFIRNLIFKKPEEGATSIVFAAVSPQIEQKSGIYISNCLESSVMSLVHNKELQDRLVQFSLKQI</sequence>
<dbReference type="InterPro" id="IPR020904">
    <property type="entry name" value="Sc_DH/Rdtase_CS"/>
</dbReference>
<keyword evidence="1" id="KW-0560">Oxidoreductase</keyword>
<evidence type="ECO:0000313" key="5">
    <source>
        <dbReference type="RefSeq" id="XP_011495427.1"/>
    </source>
</evidence>